<dbReference type="RefSeq" id="WP_188617273.1">
    <property type="nucleotide sequence ID" value="NZ_BMLV01000002.1"/>
</dbReference>
<keyword evidence="3" id="KW-1185">Reference proteome</keyword>
<comment type="caution">
    <text evidence="2">The sequence shown here is derived from an EMBL/GenBank/DDBJ whole genome shotgun (WGS) entry which is preliminary data.</text>
</comment>
<dbReference type="InterPro" id="IPR016181">
    <property type="entry name" value="Acyl_CoA_acyltransferase"/>
</dbReference>
<protein>
    <submittedName>
        <fullName evidence="2">N-acetyltransferase</fullName>
    </submittedName>
</protein>
<evidence type="ECO:0000259" key="1">
    <source>
        <dbReference type="PROSITE" id="PS51186"/>
    </source>
</evidence>
<dbReference type="PROSITE" id="PS51186">
    <property type="entry name" value="GNAT"/>
    <property type="match status" value="1"/>
</dbReference>
<accession>A0ABQ2NIZ7</accession>
<dbReference type="InterPro" id="IPR000182">
    <property type="entry name" value="GNAT_dom"/>
</dbReference>
<name>A0ABQ2NIZ7_9FLAO</name>
<dbReference type="CDD" id="cd04301">
    <property type="entry name" value="NAT_SF"/>
    <property type="match status" value="1"/>
</dbReference>
<dbReference type="Pfam" id="PF00583">
    <property type="entry name" value="Acetyltransf_1"/>
    <property type="match status" value="1"/>
</dbReference>
<feature type="domain" description="N-acetyltransferase" evidence="1">
    <location>
        <begin position="1"/>
        <end position="137"/>
    </location>
</feature>
<sequence>MIKLISAEETYPVRKAVLRKEFPDEPHQFSGDLDPDTFHLGYFEENEIKGIVTIMKNGSVAQLRGMAVSEDCQGKGFGKMLIQKAEDILRKDKISKIWMNAREKAVPFYEKCGYKIEGEIFIIKPIGFHYLMAKYFD</sequence>
<dbReference type="SUPFAM" id="SSF55729">
    <property type="entry name" value="Acyl-CoA N-acyltransferases (Nat)"/>
    <property type="match status" value="1"/>
</dbReference>
<dbReference type="InterPro" id="IPR039143">
    <property type="entry name" value="GNPNAT1-like"/>
</dbReference>
<dbReference type="PANTHER" id="PTHR13355">
    <property type="entry name" value="GLUCOSAMINE 6-PHOSPHATE N-ACETYLTRANSFERASE"/>
    <property type="match status" value="1"/>
</dbReference>
<reference evidence="3" key="1">
    <citation type="journal article" date="2019" name="Int. J. Syst. Evol. Microbiol.">
        <title>The Global Catalogue of Microorganisms (GCM) 10K type strain sequencing project: providing services to taxonomists for standard genome sequencing and annotation.</title>
        <authorList>
            <consortium name="The Broad Institute Genomics Platform"/>
            <consortium name="The Broad Institute Genome Sequencing Center for Infectious Disease"/>
            <person name="Wu L."/>
            <person name="Ma J."/>
        </authorList>
    </citation>
    <scope>NUCLEOTIDE SEQUENCE [LARGE SCALE GENOMIC DNA]</scope>
    <source>
        <strain evidence="3">CGMCC 1.7656</strain>
    </source>
</reference>
<dbReference type="Gene3D" id="3.40.630.30">
    <property type="match status" value="1"/>
</dbReference>
<gene>
    <name evidence="2" type="primary">yitI</name>
    <name evidence="2" type="ORF">GCM10010992_13100</name>
</gene>
<evidence type="ECO:0000313" key="3">
    <source>
        <dbReference type="Proteomes" id="UP000620064"/>
    </source>
</evidence>
<dbReference type="PANTHER" id="PTHR13355:SF22">
    <property type="entry name" value="SLL0786 PROTEIN"/>
    <property type="match status" value="1"/>
</dbReference>
<dbReference type="Proteomes" id="UP000620064">
    <property type="component" value="Unassembled WGS sequence"/>
</dbReference>
<dbReference type="EMBL" id="BMLV01000002">
    <property type="protein sequence ID" value="GGP03704.1"/>
    <property type="molecule type" value="Genomic_DNA"/>
</dbReference>
<proteinExistence type="predicted"/>
<evidence type="ECO:0000313" key="2">
    <source>
        <dbReference type="EMBL" id="GGP03704.1"/>
    </source>
</evidence>
<organism evidence="2 3">
    <name type="scientific">Cloacibacterium rupense</name>
    <dbReference type="NCBI Taxonomy" id="517423"/>
    <lineage>
        <taxon>Bacteria</taxon>
        <taxon>Pseudomonadati</taxon>
        <taxon>Bacteroidota</taxon>
        <taxon>Flavobacteriia</taxon>
        <taxon>Flavobacteriales</taxon>
        <taxon>Weeksellaceae</taxon>
    </lineage>
</organism>